<protein>
    <submittedName>
        <fullName evidence="1">Uncharacterized protein</fullName>
    </submittedName>
</protein>
<dbReference type="EMBL" id="BK059123">
    <property type="protein sequence ID" value="DAE32543.1"/>
    <property type="molecule type" value="Genomic_DNA"/>
</dbReference>
<proteinExistence type="predicted"/>
<organism evidence="1">
    <name type="scientific">virus sp. ctEfN2</name>
    <dbReference type="NCBI Taxonomy" id="2825810"/>
    <lineage>
        <taxon>Viruses</taxon>
    </lineage>
</organism>
<evidence type="ECO:0000313" key="1">
    <source>
        <dbReference type="EMBL" id="DAE32543.1"/>
    </source>
</evidence>
<sequence length="164" mass="19070">MISIEYVPVQIIETGEEVKARIEIDPLEKEVTYIKLQSQRICNYDTCLIKIGSKIIPFDLINVEEGIPLKITLVCKEKLLYLEWLLIINNAFRGTTIKQTASEWSDIYNQKPIEKDYLTDDQKNRIHKLLLKEIDIYFRSKKSNMSCSDFIAIEEIIANVLNGE</sequence>
<accession>A0A8S5RMF4</accession>
<reference evidence="1" key="1">
    <citation type="journal article" date="2021" name="Proc. Natl. Acad. Sci. U.S.A.">
        <title>A Catalog of Tens of Thousands of Viruses from Human Metagenomes Reveals Hidden Associations with Chronic Diseases.</title>
        <authorList>
            <person name="Tisza M.J."/>
            <person name="Buck C.B."/>
        </authorList>
    </citation>
    <scope>NUCLEOTIDE SEQUENCE</scope>
    <source>
        <strain evidence="1">CtEfN2</strain>
    </source>
</reference>
<name>A0A8S5RMF4_9VIRU</name>